<keyword evidence="3 7" id="KW-0812">Transmembrane</keyword>
<feature type="transmembrane region" description="Helical" evidence="7">
    <location>
        <begin position="64"/>
        <end position="84"/>
    </location>
</feature>
<evidence type="ECO:0000256" key="2">
    <source>
        <dbReference type="ARBA" id="ARBA00006665"/>
    </source>
</evidence>
<name>A0A914WY38_9BILA</name>
<keyword evidence="4 7" id="KW-1133">Transmembrane helix</keyword>
<dbReference type="Proteomes" id="UP000887566">
    <property type="component" value="Unplaced"/>
</dbReference>
<evidence type="ECO:0000256" key="5">
    <source>
        <dbReference type="ARBA" id="ARBA00023136"/>
    </source>
</evidence>
<evidence type="ECO:0000256" key="7">
    <source>
        <dbReference type="SAM" id="Phobius"/>
    </source>
</evidence>
<comment type="subcellular location">
    <subcellularLocation>
        <location evidence="1">Membrane</location>
        <topology evidence="1">Multi-pass membrane protein</topology>
    </subcellularLocation>
</comment>
<dbReference type="PANTHER" id="PTHR10383">
    <property type="entry name" value="SERINE INCORPORATOR"/>
    <property type="match status" value="1"/>
</dbReference>
<dbReference type="InterPro" id="IPR005016">
    <property type="entry name" value="TDE1/TMS"/>
</dbReference>
<accession>A0A914WY38</accession>
<evidence type="ECO:0000256" key="6">
    <source>
        <dbReference type="SAM" id="MobiDB-lite"/>
    </source>
</evidence>
<feature type="transmembrane region" description="Helical" evidence="7">
    <location>
        <begin position="186"/>
        <end position="206"/>
    </location>
</feature>
<sequence>MSYCFSSGLLQSSFITLYIMYLTWSAMMNNPEKACNPSLIEMFIPKGNSTTTPSPDGKQFAAPLPMQSIVSLLLWFLCLLYASIRTSSHTSLGKITGAEQTTLADGSAPSESTERIQVDSDEEGGSSKRNKAWDNEKEGVAYSYSFFHFMFALASLYVMMTLTSWYKPESDLSHLNSNTASMWVKIVSSWMCVGIYGWTLVAPAVFPDREF</sequence>
<keyword evidence="5 7" id="KW-0472">Membrane</keyword>
<evidence type="ECO:0000256" key="4">
    <source>
        <dbReference type="ARBA" id="ARBA00022989"/>
    </source>
</evidence>
<dbReference type="WBParaSite" id="PSAMB.scaffold5538size11450.g26835.t2">
    <property type="protein sequence ID" value="PSAMB.scaffold5538size11450.g26835.t2"/>
    <property type="gene ID" value="PSAMB.scaffold5538size11450.g26835"/>
</dbReference>
<evidence type="ECO:0000256" key="1">
    <source>
        <dbReference type="ARBA" id="ARBA00004141"/>
    </source>
</evidence>
<comment type="similarity">
    <text evidence="2">Belongs to the TDE1 family.</text>
</comment>
<reference evidence="9" key="1">
    <citation type="submission" date="2022-11" db="UniProtKB">
        <authorList>
            <consortium name="WormBaseParasite"/>
        </authorList>
    </citation>
    <scope>IDENTIFICATION</scope>
</reference>
<proteinExistence type="inferred from homology"/>
<protein>
    <submittedName>
        <fullName evidence="9">Uncharacterized protein</fullName>
    </submittedName>
</protein>
<feature type="transmembrane region" description="Helical" evidence="7">
    <location>
        <begin position="146"/>
        <end position="166"/>
    </location>
</feature>
<feature type="transmembrane region" description="Helical" evidence="7">
    <location>
        <begin position="7"/>
        <end position="24"/>
    </location>
</feature>
<dbReference type="GO" id="GO:0016020">
    <property type="term" value="C:membrane"/>
    <property type="evidence" value="ECO:0007669"/>
    <property type="project" value="UniProtKB-SubCell"/>
</dbReference>
<dbReference type="AlphaFoldDB" id="A0A914WY38"/>
<keyword evidence="8" id="KW-1185">Reference proteome</keyword>
<organism evidence="8 9">
    <name type="scientific">Plectus sambesii</name>
    <dbReference type="NCBI Taxonomy" id="2011161"/>
    <lineage>
        <taxon>Eukaryota</taxon>
        <taxon>Metazoa</taxon>
        <taxon>Ecdysozoa</taxon>
        <taxon>Nematoda</taxon>
        <taxon>Chromadorea</taxon>
        <taxon>Plectida</taxon>
        <taxon>Plectina</taxon>
        <taxon>Plectoidea</taxon>
        <taxon>Plectidae</taxon>
        <taxon>Plectus</taxon>
    </lineage>
</organism>
<feature type="region of interest" description="Disordered" evidence="6">
    <location>
        <begin position="103"/>
        <end position="131"/>
    </location>
</feature>
<evidence type="ECO:0000313" key="8">
    <source>
        <dbReference type="Proteomes" id="UP000887566"/>
    </source>
</evidence>
<dbReference type="Pfam" id="PF03348">
    <property type="entry name" value="Serinc"/>
    <property type="match status" value="1"/>
</dbReference>
<evidence type="ECO:0000313" key="9">
    <source>
        <dbReference type="WBParaSite" id="PSAMB.scaffold5538size11450.g26835.t2"/>
    </source>
</evidence>
<evidence type="ECO:0000256" key="3">
    <source>
        <dbReference type="ARBA" id="ARBA00022692"/>
    </source>
</evidence>
<dbReference type="PANTHER" id="PTHR10383:SF9">
    <property type="entry name" value="SERINE INCORPORATOR, ISOFORM F"/>
    <property type="match status" value="1"/>
</dbReference>